<gene>
    <name evidence="16" type="ORF">GCK72_015411</name>
</gene>
<feature type="compositionally biased region" description="Basic and acidic residues" evidence="14">
    <location>
        <begin position="212"/>
        <end position="224"/>
    </location>
</feature>
<dbReference type="Proteomes" id="UP000483820">
    <property type="component" value="Chromosome IV"/>
</dbReference>
<evidence type="ECO:0000256" key="6">
    <source>
        <dbReference type="ARBA" id="ARBA00022737"/>
    </source>
</evidence>
<keyword evidence="9" id="KW-0805">Transcription regulation</keyword>
<evidence type="ECO:0000256" key="13">
    <source>
        <dbReference type="PROSITE-ProRule" id="PRU00042"/>
    </source>
</evidence>
<reference evidence="16 17" key="1">
    <citation type="submission" date="2019-12" db="EMBL/GenBank/DDBJ databases">
        <title>Chromosome-level assembly of the Caenorhabditis remanei genome.</title>
        <authorList>
            <person name="Teterina A.A."/>
            <person name="Willis J.H."/>
            <person name="Phillips P.C."/>
        </authorList>
    </citation>
    <scope>NUCLEOTIDE SEQUENCE [LARGE SCALE GENOMIC DNA]</scope>
    <source>
        <strain evidence="16 17">PX506</strain>
        <tissue evidence="16">Whole organism</tissue>
    </source>
</reference>
<dbReference type="InterPro" id="IPR036236">
    <property type="entry name" value="Znf_C2H2_sf"/>
</dbReference>
<dbReference type="GO" id="GO:0005737">
    <property type="term" value="C:cytoplasm"/>
    <property type="evidence" value="ECO:0007669"/>
    <property type="project" value="UniProtKB-SubCell"/>
</dbReference>
<keyword evidence="8" id="KW-0862">Zinc</keyword>
<keyword evidence="6" id="KW-0677">Repeat</keyword>
<dbReference type="Gene3D" id="3.30.160.60">
    <property type="entry name" value="Classic Zinc Finger"/>
    <property type="match status" value="2"/>
</dbReference>
<feature type="domain" description="C2H2-type" evidence="15">
    <location>
        <begin position="196"/>
        <end position="225"/>
    </location>
</feature>
<dbReference type="PANTHER" id="PTHR23235:SF138">
    <property type="entry name" value="C2H2-TYPE DOMAIN-CONTAINING PROTEIN"/>
    <property type="match status" value="1"/>
</dbReference>
<dbReference type="GO" id="GO:0008270">
    <property type="term" value="F:zinc ion binding"/>
    <property type="evidence" value="ECO:0007669"/>
    <property type="project" value="UniProtKB-KW"/>
</dbReference>
<dbReference type="SUPFAM" id="SSF57667">
    <property type="entry name" value="beta-beta-alpha zinc fingers"/>
    <property type="match status" value="1"/>
</dbReference>
<evidence type="ECO:0000256" key="5">
    <source>
        <dbReference type="ARBA" id="ARBA00022723"/>
    </source>
</evidence>
<dbReference type="PROSITE" id="PS00028">
    <property type="entry name" value="ZINC_FINGER_C2H2_1"/>
    <property type="match status" value="3"/>
</dbReference>
<evidence type="ECO:0000256" key="12">
    <source>
        <dbReference type="ARBA" id="ARBA00023242"/>
    </source>
</evidence>
<evidence type="ECO:0000313" key="16">
    <source>
        <dbReference type="EMBL" id="KAF1758951.1"/>
    </source>
</evidence>
<comment type="caution">
    <text evidence="16">The sequence shown here is derived from an EMBL/GenBank/DDBJ whole genome shotgun (WGS) entry which is preliminary data.</text>
</comment>
<feature type="domain" description="C2H2-type" evidence="15">
    <location>
        <begin position="138"/>
        <end position="167"/>
    </location>
</feature>
<comment type="subcellular location">
    <subcellularLocation>
        <location evidence="2">Cytoplasm</location>
    </subcellularLocation>
    <subcellularLocation>
        <location evidence="1">Nucleus</location>
    </subcellularLocation>
</comment>
<dbReference type="PROSITE" id="PS50157">
    <property type="entry name" value="ZINC_FINGER_C2H2_2"/>
    <property type="match status" value="3"/>
</dbReference>
<accession>A0A6A5GWF1</accession>
<evidence type="ECO:0000256" key="1">
    <source>
        <dbReference type="ARBA" id="ARBA00004123"/>
    </source>
</evidence>
<evidence type="ECO:0000256" key="3">
    <source>
        <dbReference type="ARBA" id="ARBA00005682"/>
    </source>
</evidence>
<organism evidence="16 17">
    <name type="scientific">Caenorhabditis remanei</name>
    <name type="common">Caenorhabditis vulgaris</name>
    <dbReference type="NCBI Taxonomy" id="31234"/>
    <lineage>
        <taxon>Eukaryota</taxon>
        <taxon>Metazoa</taxon>
        <taxon>Ecdysozoa</taxon>
        <taxon>Nematoda</taxon>
        <taxon>Chromadorea</taxon>
        <taxon>Rhabditida</taxon>
        <taxon>Rhabditina</taxon>
        <taxon>Rhabditomorpha</taxon>
        <taxon>Rhabditoidea</taxon>
        <taxon>Rhabditidae</taxon>
        <taxon>Peloderinae</taxon>
        <taxon>Caenorhabditis</taxon>
    </lineage>
</organism>
<dbReference type="PANTHER" id="PTHR23235">
    <property type="entry name" value="KRUEPPEL-LIKE TRANSCRIPTION FACTOR"/>
    <property type="match status" value="1"/>
</dbReference>
<name>A0A6A5GWF1_CAERE</name>
<proteinExistence type="inferred from homology"/>
<dbReference type="FunFam" id="3.30.160.60:FF:000092">
    <property type="entry name" value="Early growth response protein 3"/>
    <property type="match status" value="1"/>
</dbReference>
<dbReference type="GeneID" id="9828138"/>
<dbReference type="Pfam" id="PF00096">
    <property type="entry name" value="zf-C2H2"/>
    <property type="match status" value="2"/>
</dbReference>
<dbReference type="KEGG" id="crq:GCK72_015411"/>
<dbReference type="CTD" id="9828138"/>
<feature type="compositionally biased region" description="Low complexity" evidence="14">
    <location>
        <begin position="20"/>
        <end position="40"/>
    </location>
</feature>
<evidence type="ECO:0000259" key="15">
    <source>
        <dbReference type="PROSITE" id="PS50157"/>
    </source>
</evidence>
<keyword evidence="12" id="KW-0539">Nucleus</keyword>
<evidence type="ECO:0000256" key="9">
    <source>
        <dbReference type="ARBA" id="ARBA00023015"/>
    </source>
</evidence>
<evidence type="ECO:0000256" key="4">
    <source>
        <dbReference type="ARBA" id="ARBA00022490"/>
    </source>
</evidence>
<evidence type="ECO:0000256" key="11">
    <source>
        <dbReference type="ARBA" id="ARBA00023163"/>
    </source>
</evidence>
<evidence type="ECO:0000256" key="8">
    <source>
        <dbReference type="ARBA" id="ARBA00022833"/>
    </source>
</evidence>
<sequence>MNRMLHTQSEPQTSFGSSSQHMQQQRQQQQQQHNPHQNQHQQLINHILHATYADGNGAGFLNPAQQKFDFLPNLQGHPPHLMQNGGGLNGNQQRNGGNQPNGGGTNNGVNTPKKNKKGQGPGRRPALDANGMPKERPFVCPRSDCQKRFCRNDHLQRHMRIHTGQRLFQCRTCLRSFSRSDHLAKHERTHSADKPYSCLTCARRFHKHEEKKKHEEKCQHKSEEQQGAGGNRQQLNVMGGGAHMYQNPQQNPSTQSSQFTSSSSAHFNRIVDDIERFNAIAELQQLDDDTIDDDGSI</sequence>
<dbReference type="GO" id="GO:0005634">
    <property type="term" value="C:nucleus"/>
    <property type="evidence" value="ECO:0007669"/>
    <property type="project" value="UniProtKB-SubCell"/>
</dbReference>
<feature type="compositionally biased region" description="Low complexity" evidence="14">
    <location>
        <begin position="246"/>
        <end position="264"/>
    </location>
</feature>
<dbReference type="InterPro" id="IPR013087">
    <property type="entry name" value="Znf_C2H2_type"/>
</dbReference>
<feature type="domain" description="C2H2-type" evidence="15">
    <location>
        <begin position="168"/>
        <end position="195"/>
    </location>
</feature>
<feature type="region of interest" description="Disordered" evidence="14">
    <location>
        <begin position="1"/>
        <end position="40"/>
    </location>
</feature>
<evidence type="ECO:0000256" key="7">
    <source>
        <dbReference type="ARBA" id="ARBA00022771"/>
    </source>
</evidence>
<evidence type="ECO:0000256" key="2">
    <source>
        <dbReference type="ARBA" id="ARBA00004496"/>
    </source>
</evidence>
<dbReference type="AlphaFoldDB" id="A0A6A5GWF1"/>
<feature type="compositionally biased region" description="Polar residues" evidence="14">
    <location>
        <begin position="1"/>
        <end position="19"/>
    </location>
</feature>
<dbReference type="GO" id="GO:0000981">
    <property type="term" value="F:DNA-binding transcription factor activity, RNA polymerase II-specific"/>
    <property type="evidence" value="ECO:0007669"/>
    <property type="project" value="TreeGrafter"/>
</dbReference>
<dbReference type="EMBL" id="WUAV01000004">
    <property type="protein sequence ID" value="KAF1758951.1"/>
    <property type="molecule type" value="Genomic_DNA"/>
</dbReference>
<keyword evidence="11" id="KW-0804">Transcription</keyword>
<keyword evidence="4" id="KW-0963">Cytoplasm</keyword>
<dbReference type="RefSeq" id="XP_053585621.1">
    <property type="nucleotide sequence ID" value="XM_053730849.1"/>
</dbReference>
<evidence type="ECO:0000256" key="10">
    <source>
        <dbReference type="ARBA" id="ARBA00023125"/>
    </source>
</evidence>
<keyword evidence="7 13" id="KW-0863">Zinc-finger</keyword>
<keyword evidence="10" id="KW-0238">DNA-binding</keyword>
<keyword evidence="5" id="KW-0479">Metal-binding</keyword>
<dbReference type="GO" id="GO:0000978">
    <property type="term" value="F:RNA polymerase II cis-regulatory region sequence-specific DNA binding"/>
    <property type="evidence" value="ECO:0007669"/>
    <property type="project" value="TreeGrafter"/>
</dbReference>
<evidence type="ECO:0000256" key="14">
    <source>
        <dbReference type="SAM" id="MobiDB-lite"/>
    </source>
</evidence>
<feature type="region of interest" description="Disordered" evidence="14">
    <location>
        <begin position="210"/>
        <end position="264"/>
    </location>
</feature>
<comment type="similarity">
    <text evidence="3">Belongs to the EGR C2H2-type zinc-finger protein family.</text>
</comment>
<feature type="region of interest" description="Disordered" evidence="14">
    <location>
        <begin position="69"/>
        <end position="135"/>
    </location>
</feature>
<evidence type="ECO:0000313" key="17">
    <source>
        <dbReference type="Proteomes" id="UP000483820"/>
    </source>
</evidence>
<protein>
    <recommendedName>
        <fullName evidence="15">C2H2-type domain-containing protein</fullName>
    </recommendedName>
</protein>
<dbReference type="SMART" id="SM00355">
    <property type="entry name" value="ZnF_C2H2"/>
    <property type="match status" value="3"/>
</dbReference>